<reference evidence="3 4" key="2">
    <citation type="submission" date="2018-11" db="EMBL/GenBank/DDBJ databases">
        <authorList>
            <consortium name="Pathogen Informatics"/>
        </authorList>
    </citation>
    <scope>NUCLEOTIDE SEQUENCE [LARGE SCALE GENOMIC DNA]</scope>
</reference>
<dbReference type="EMBL" id="UYRR01032357">
    <property type="protein sequence ID" value="VDK55321.1"/>
    <property type="molecule type" value="Genomic_DNA"/>
</dbReference>
<protein>
    <submittedName>
        <fullName evidence="5">Secreted protein</fullName>
    </submittedName>
</protein>
<feature type="transmembrane region" description="Helical" evidence="1">
    <location>
        <begin position="74"/>
        <end position="94"/>
    </location>
</feature>
<dbReference type="AlphaFoldDB" id="A0A0M3K535"/>
<keyword evidence="2" id="KW-0732">Signal</keyword>
<sequence>MELTMLPFIGVTFMCANALRCYHGANVALPGTSLKKATQVLECGPFASFCRRAYGLINGEQGWILSCMVNTSLGAEYCLVSVLIFISFCWFYILNMEFECGYLTLE</sequence>
<dbReference type="Proteomes" id="UP000267096">
    <property type="component" value="Unassembled WGS sequence"/>
</dbReference>
<evidence type="ECO:0000313" key="4">
    <source>
        <dbReference type="Proteomes" id="UP000267096"/>
    </source>
</evidence>
<reference evidence="5" key="1">
    <citation type="submission" date="2017-02" db="UniProtKB">
        <authorList>
            <consortium name="WormBaseParasite"/>
        </authorList>
    </citation>
    <scope>IDENTIFICATION</scope>
</reference>
<keyword evidence="4" id="KW-1185">Reference proteome</keyword>
<gene>
    <name evidence="3" type="ORF">ASIM_LOCUS15483</name>
</gene>
<evidence type="ECO:0000313" key="3">
    <source>
        <dbReference type="EMBL" id="VDK55321.1"/>
    </source>
</evidence>
<evidence type="ECO:0000256" key="1">
    <source>
        <dbReference type="SAM" id="Phobius"/>
    </source>
</evidence>
<keyword evidence="1" id="KW-0472">Membrane</keyword>
<keyword evidence="1" id="KW-0812">Transmembrane</keyword>
<accession>A0A0M3K535</accession>
<keyword evidence="1" id="KW-1133">Transmembrane helix</keyword>
<evidence type="ECO:0000313" key="5">
    <source>
        <dbReference type="WBParaSite" id="ASIM_0001607601-mRNA-1"/>
    </source>
</evidence>
<dbReference type="OrthoDB" id="5890797at2759"/>
<organism evidence="5">
    <name type="scientific">Anisakis simplex</name>
    <name type="common">Herring worm</name>
    <dbReference type="NCBI Taxonomy" id="6269"/>
    <lineage>
        <taxon>Eukaryota</taxon>
        <taxon>Metazoa</taxon>
        <taxon>Ecdysozoa</taxon>
        <taxon>Nematoda</taxon>
        <taxon>Chromadorea</taxon>
        <taxon>Rhabditida</taxon>
        <taxon>Spirurina</taxon>
        <taxon>Ascaridomorpha</taxon>
        <taxon>Ascaridoidea</taxon>
        <taxon>Anisakidae</taxon>
        <taxon>Anisakis</taxon>
        <taxon>Anisakis simplex complex</taxon>
    </lineage>
</organism>
<name>A0A0M3K535_ANISI</name>
<proteinExistence type="predicted"/>
<feature type="signal peptide" evidence="2">
    <location>
        <begin position="1"/>
        <end position="18"/>
    </location>
</feature>
<dbReference type="WBParaSite" id="ASIM_0001607601-mRNA-1">
    <property type="protein sequence ID" value="ASIM_0001607601-mRNA-1"/>
    <property type="gene ID" value="ASIM_0001607601"/>
</dbReference>
<feature type="chain" id="PRO_5043121376" evidence="2">
    <location>
        <begin position="19"/>
        <end position="106"/>
    </location>
</feature>
<evidence type="ECO:0000256" key="2">
    <source>
        <dbReference type="SAM" id="SignalP"/>
    </source>
</evidence>